<dbReference type="AlphaFoldDB" id="A0A7G9WB60"/>
<evidence type="ECO:0000313" key="14">
    <source>
        <dbReference type="EMBL" id="QNO15922.1"/>
    </source>
</evidence>
<evidence type="ECO:0000313" key="15">
    <source>
        <dbReference type="Proteomes" id="UP000516160"/>
    </source>
</evidence>
<accession>A0A7G9WB60</accession>
<dbReference type="KEGG" id="acae:HYG86_14665"/>
<evidence type="ECO:0000259" key="13">
    <source>
        <dbReference type="PROSITE" id="PS51217"/>
    </source>
</evidence>
<evidence type="ECO:0000256" key="7">
    <source>
        <dbReference type="ARBA" id="ARBA00023235"/>
    </source>
</evidence>
<evidence type="ECO:0000256" key="6">
    <source>
        <dbReference type="ARBA" id="ARBA00023125"/>
    </source>
</evidence>
<dbReference type="PANTHER" id="PTHR11070:SF2">
    <property type="entry name" value="ATP-DEPENDENT DNA HELICASE SRS2"/>
    <property type="match status" value="1"/>
</dbReference>
<dbReference type="InterPro" id="IPR014016">
    <property type="entry name" value="UvrD-like_ATP-bd"/>
</dbReference>
<sequence>MFIKENWVEVDGITLEKGAKAVVRSDKNYAVMAGPGAGKTELLAQRASYLLQTHVCEYPKKILAISFKKDAAKNLKDRVNLRCGKKLGNRFESMTYDSFAKNLIDHFRNALPQEYALKKGYNILVSLSRDNIRDYLLNFEGEEPSHLKGNISVVRQIDMKEFWDRFLTRQKLPFEEPKTPNEWLREEVWMKLLKGEGGFDAGVTFPMLTLLAEFLLRSNPLIVKALNMTYSHVFLDEFQDTTELQYELLKTAFLESNVIITAVGDRKQRIMAWAGALPDAFKLFINDFNACEENLVMNHRSAPRLIEIQRAFAKKLKDSETDIIAGDKWEENDGICEIWRFQDFNLEAETITATIIQLIENEKINARDICILVKQKTEDYSKRIVEELHAKGIKARDESRLQDLLADDLVGFILDIFYVSIGRNNSKEYDRTLNTLIQLKGYDKDRDLERLITLETKLQTFCLEIKDLIKEAKTEEQFKVIIIEVINFINIDVWKAHYPQYKNKKWLSELLMSFFRQLWDEYTKNDDWLKAIKDFKGENTVAIMTIHKSKGLEYDTIFFVGLEDAAFWNIKNQEEEETCTFFVALSRAKTRIFITYSGYREVGRNFNQRTDNVIGFYNTLEESGLVKICDY</sequence>
<dbReference type="InterPro" id="IPR014017">
    <property type="entry name" value="DNA_helicase_UvrD-like_C"/>
</dbReference>
<dbReference type="Gene3D" id="3.40.50.300">
    <property type="entry name" value="P-loop containing nucleotide triphosphate hydrolases"/>
    <property type="match status" value="3"/>
</dbReference>
<gene>
    <name evidence="14" type="ORF">HYG86_14665</name>
</gene>
<feature type="binding site" evidence="11">
    <location>
        <begin position="33"/>
        <end position="40"/>
    </location>
    <ligand>
        <name>ATP</name>
        <dbReference type="ChEBI" id="CHEBI:30616"/>
    </ligand>
</feature>
<dbReference type="Gene3D" id="1.10.10.160">
    <property type="match status" value="1"/>
</dbReference>
<evidence type="ECO:0000256" key="2">
    <source>
        <dbReference type="ARBA" id="ARBA00022741"/>
    </source>
</evidence>
<name>A0A7G9WB60_ALKCA</name>
<evidence type="ECO:0000256" key="11">
    <source>
        <dbReference type="PROSITE-ProRule" id="PRU00560"/>
    </source>
</evidence>
<feature type="domain" description="UvrD-like helicase ATP-binding" evidence="12">
    <location>
        <begin position="12"/>
        <end position="302"/>
    </location>
</feature>
<evidence type="ECO:0000256" key="3">
    <source>
        <dbReference type="ARBA" id="ARBA00022801"/>
    </source>
</evidence>
<dbReference type="SUPFAM" id="SSF52540">
    <property type="entry name" value="P-loop containing nucleoside triphosphate hydrolases"/>
    <property type="match status" value="1"/>
</dbReference>
<dbReference type="InterPro" id="IPR000212">
    <property type="entry name" value="DNA_helicase_UvrD/REP"/>
</dbReference>
<dbReference type="Proteomes" id="UP000516160">
    <property type="component" value="Chromosome"/>
</dbReference>
<evidence type="ECO:0000256" key="8">
    <source>
        <dbReference type="ARBA" id="ARBA00034617"/>
    </source>
</evidence>
<feature type="domain" description="UvrD-like helicase C-terminal" evidence="13">
    <location>
        <begin position="307"/>
        <end position="551"/>
    </location>
</feature>
<keyword evidence="4 11" id="KW-0347">Helicase</keyword>
<proteinExistence type="inferred from homology"/>
<dbReference type="GO" id="GO:0000725">
    <property type="term" value="P:recombinational repair"/>
    <property type="evidence" value="ECO:0007669"/>
    <property type="project" value="TreeGrafter"/>
</dbReference>
<keyword evidence="5 11" id="KW-0067">ATP-binding</keyword>
<dbReference type="RefSeq" id="WP_213166320.1">
    <property type="nucleotide sequence ID" value="NZ_CP058559.1"/>
</dbReference>
<keyword evidence="2 11" id="KW-0547">Nucleotide-binding</keyword>
<dbReference type="PROSITE" id="PS51217">
    <property type="entry name" value="UVRD_HELICASE_CTER"/>
    <property type="match status" value="1"/>
</dbReference>
<dbReference type="InterPro" id="IPR027417">
    <property type="entry name" value="P-loop_NTPase"/>
</dbReference>
<dbReference type="EC" id="5.6.2.4" evidence="9"/>
<evidence type="ECO:0000259" key="12">
    <source>
        <dbReference type="PROSITE" id="PS51198"/>
    </source>
</evidence>
<keyword evidence="15" id="KW-1185">Reference proteome</keyword>
<dbReference type="GO" id="GO:0003677">
    <property type="term" value="F:DNA binding"/>
    <property type="evidence" value="ECO:0007669"/>
    <property type="project" value="UniProtKB-KW"/>
</dbReference>
<dbReference type="PROSITE" id="PS51198">
    <property type="entry name" value="UVRD_HELICASE_ATP_BIND"/>
    <property type="match status" value="1"/>
</dbReference>
<evidence type="ECO:0000256" key="4">
    <source>
        <dbReference type="ARBA" id="ARBA00022806"/>
    </source>
</evidence>
<dbReference type="Pfam" id="PF00580">
    <property type="entry name" value="UvrD-helicase"/>
    <property type="match status" value="1"/>
</dbReference>
<keyword evidence="6" id="KW-0238">DNA-binding</keyword>
<dbReference type="GO" id="GO:0016787">
    <property type="term" value="F:hydrolase activity"/>
    <property type="evidence" value="ECO:0007669"/>
    <property type="project" value="UniProtKB-UniRule"/>
</dbReference>
<dbReference type="PANTHER" id="PTHR11070">
    <property type="entry name" value="UVRD / RECB / PCRA DNA HELICASE FAMILY MEMBER"/>
    <property type="match status" value="1"/>
</dbReference>
<evidence type="ECO:0000256" key="10">
    <source>
        <dbReference type="ARBA" id="ARBA00048988"/>
    </source>
</evidence>
<organism evidence="14 15">
    <name type="scientific">Alkalicella caledoniensis</name>
    <dbReference type="NCBI Taxonomy" id="2731377"/>
    <lineage>
        <taxon>Bacteria</taxon>
        <taxon>Bacillati</taxon>
        <taxon>Bacillota</taxon>
        <taxon>Clostridia</taxon>
        <taxon>Eubacteriales</taxon>
        <taxon>Proteinivoracaceae</taxon>
        <taxon>Alkalicella</taxon>
    </lineage>
</organism>
<comment type="catalytic activity">
    <reaction evidence="8">
        <text>Couples ATP hydrolysis with the unwinding of duplex DNA by translocating in the 3'-5' direction.</text>
        <dbReference type="EC" id="5.6.2.4"/>
    </reaction>
</comment>
<dbReference type="InterPro" id="IPR013986">
    <property type="entry name" value="DExx_box_DNA_helicase_dom_sf"/>
</dbReference>
<dbReference type="GO" id="GO:0043138">
    <property type="term" value="F:3'-5' DNA helicase activity"/>
    <property type="evidence" value="ECO:0007669"/>
    <property type="project" value="UniProtKB-EC"/>
</dbReference>
<keyword evidence="7" id="KW-0413">Isomerase</keyword>
<comment type="catalytic activity">
    <reaction evidence="10">
        <text>ATP + H2O = ADP + phosphate + H(+)</text>
        <dbReference type="Rhea" id="RHEA:13065"/>
        <dbReference type="ChEBI" id="CHEBI:15377"/>
        <dbReference type="ChEBI" id="CHEBI:15378"/>
        <dbReference type="ChEBI" id="CHEBI:30616"/>
        <dbReference type="ChEBI" id="CHEBI:43474"/>
        <dbReference type="ChEBI" id="CHEBI:456216"/>
        <dbReference type="EC" id="5.6.2.4"/>
    </reaction>
</comment>
<protein>
    <recommendedName>
        <fullName evidence="9">DNA 3'-5' helicase</fullName>
        <ecNumber evidence="9">5.6.2.4</ecNumber>
    </recommendedName>
</protein>
<dbReference type="CDD" id="cd17932">
    <property type="entry name" value="DEXQc_UvrD"/>
    <property type="match status" value="1"/>
</dbReference>
<keyword evidence="3 11" id="KW-0378">Hydrolase</keyword>
<reference evidence="14 15" key="1">
    <citation type="submission" date="2020-07" db="EMBL/GenBank/DDBJ databases">
        <title>Alkalicella. sp. LB2 genome.</title>
        <authorList>
            <person name="Postec A."/>
            <person name="Quemeneur M."/>
        </authorList>
    </citation>
    <scope>NUCLEOTIDE SEQUENCE [LARGE SCALE GENOMIC DNA]</scope>
    <source>
        <strain evidence="14 15">LB2</strain>
    </source>
</reference>
<evidence type="ECO:0000256" key="1">
    <source>
        <dbReference type="ARBA" id="ARBA00009922"/>
    </source>
</evidence>
<evidence type="ECO:0000256" key="9">
    <source>
        <dbReference type="ARBA" id="ARBA00034808"/>
    </source>
</evidence>
<comment type="similarity">
    <text evidence="1">Belongs to the helicase family. UvrD subfamily.</text>
</comment>
<dbReference type="EMBL" id="CP058559">
    <property type="protein sequence ID" value="QNO15922.1"/>
    <property type="molecule type" value="Genomic_DNA"/>
</dbReference>
<evidence type="ECO:0000256" key="5">
    <source>
        <dbReference type="ARBA" id="ARBA00022840"/>
    </source>
</evidence>
<dbReference type="GO" id="GO:0005524">
    <property type="term" value="F:ATP binding"/>
    <property type="evidence" value="ECO:0007669"/>
    <property type="project" value="UniProtKB-UniRule"/>
</dbReference>
<dbReference type="Pfam" id="PF13361">
    <property type="entry name" value="UvrD_C"/>
    <property type="match status" value="2"/>
</dbReference>